<dbReference type="Gene3D" id="3.40.50.1010">
    <property type="entry name" value="5'-nuclease"/>
    <property type="match status" value="1"/>
</dbReference>
<dbReference type="STRING" id="694429.Pyrfu_0418"/>
<gene>
    <name evidence="2" type="ordered locus">Pyrfu_0418</name>
</gene>
<dbReference type="RefSeq" id="WP_014025966.1">
    <property type="nucleotide sequence ID" value="NC_015931.1"/>
</dbReference>
<protein>
    <recommendedName>
        <fullName evidence="1">PIN domain-containing protein</fullName>
    </recommendedName>
</protein>
<dbReference type="EMBL" id="CP002838">
    <property type="protein sequence ID" value="AEM38289.1"/>
    <property type="molecule type" value="Genomic_DNA"/>
</dbReference>
<dbReference type="GeneID" id="11140065"/>
<accession>G0EG41</accession>
<dbReference type="eggNOG" id="arCOG02221">
    <property type="taxonomic scope" value="Archaea"/>
</dbReference>
<dbReference type="InterPro" id="IPR029060">
    <property type="entry name" value="PIN-like_dom_sf"/>
</dbReference>
<keyword evidence="3" id="KW-1185">Reference proteome</keyword>
<dbReference type="InterPro" id="IPR002716">
    <property type="entry name" value="PIN_dom"/>
</dbReference>
<sequence length="149" mass="16740">MKGSRRVALDASVIIELMAGSRIVKRLAEELVKGAVDAYAARLSLTEAFYVACRLWGRETAEERILLLLDSGLVEIVEDEHLWVYAADCKCRIPVALGDCFTLATAKLYAATPLFLRPEREITRNLERIGEWLGRKPEFILAPGSVERY</sequence>
<organism evidence="2 3">
    <name type="scientific">Pyrolobus fumarii (strain DSM 11204 / 1A)</name>
    <dbReference type="NCBI Taxonomy" id="694429"/>
    <lineage>
        <taxon>Archaea</taxon>
        <taxon>Thermoproteota</taxon>
        <taxon>Thermoprotei</taxon>
        <taxon>Desulfurococcales</taxon>
        <taxon>Pyrodictiaceae</taxon>
        <taxon>Pyrolobus</taxon>
    </lineage>
</organism>
<feature type="domain" description="PIN" evidence="1">
    <location>
        <begin position="8"/>
        <end position="112"/>
    </location>
</feature>
<dbReference type="Proteomes" id="UP000001037">
    <property type="component" value="Chromosome"/>
</dbReference>
<evidence type="ECO:0000313" key="3">
    <source>
        <dbReference type="Proteomes" id="UP000001037"/>
    </source>
</evidence>
<dbReference type="HOGENOM" id="CLU_135601_3_0_2"/>
<reference evidence="2 3" key="1">
    <citation type="journal article" date="2011" name="Stand. Genomic Sci.">
        <title>Complete genome sequence of the hyperthermophilic chemolithoautotroph Pyrolobus fumarii type strain (1A).</title>
        <authorList>
            <person name="Anderson I."/>
            <person name="Goker M."/>
            <person name="Nolan M."/>
            <person name="Lucas S."/>
            <person name="Hammon N."/>
            <person name="Deshpande S."/>
            <person name="Cheng J.F."/>
            <person name="Tapia R."/>
            <person name="Han C."/>
            <person name="Goodwin L."/>
            <person name="Pitluck S."/>
            <person name="Huntemann M."/>
            <person name="Liolios K."/>
            <person name="Ivanova N."/>
            <person name="Pagani I."/>
            <person name="Mavromatis K."/>
            <person name="Ovchinikova G."/>
            <person name="Pati A."/>
            <person name="Chen A."/>
            <person name="Palaniappan K."/>
            <person name="Land M."/>
            <person name="Hauser L."/>
            <person name="Brambilla E.M."/>
            <person name="Huber H."/>
            <person name="Yasawong M."/>
            <person name="Rohde M."/>
            <person name="Spring S."/>
            <person name="Abt B."/>
            <person name="Sikorski J."/>
            <person name="Wirth R."/>
            <person name="Detter J.C."/>
            <person name="Woyke T."/>
            <person name="Bristow J."/>
            <person name="Eisen J.A."/>
            <person name="Markowitz V."/>
            <person name="Hugenholtz P."/>
            <person name="Kyrpides N.C."/>
            <person name="Klenk H.P."/>
            <person name="Lapidus A."/>
        </authorList>
    </citation>
    <scope>NUCLEOTIDE SEQUENCE [LARGE SCALE GENOMIC DNA]</scope>
    <source>
        <strain evidence="3">DSM 11204 / 1A</strain>
    </source>
</reference>
<name>G0EG41_PYRF1</name>
<dbReference type="InParanoid" id="G0EG41"/>
<evidence type="ECO:0000313" key="2">
    <source>
        <dbReference type="EMBL" id="AEM38289.1"/>
    </source>
</evidence>
<proteinExistence type="predicted"/>
<dbReference type="KEGG" id="pfm:Pyrfu_0418"/>
<evidence type="ECO:0000259" key="1">
    <source>
        <dbReference type="Pfam" id="PF01850"/>
    </source>
</evidence>
<dbReference type="SUPFAM" id="SSF88723">
    <property type="entry name" value="PIN domain-like"/>
    <property type="match status" value="1"/>
</dbReference>
<dbReference type="Pfam" id="PF01850">
    <property type="entry name" value="PIN"/>
    <property type="match status" value="1"/>
</dbReference>
<dbReference type="AlphaFoldDB" id="G0EG41"/>
<dbReference type="OrthoDB" id="43013at2157"/>